<proteinExistence type="predicted"/>
<dbReference type="EMBL" id="CAJVQB010121922">
    <property type="protein sequence ID" value="CAG8853267.1"/>
    <property type="molecule type" value="Genomic_DNA"/>
</dbReference>
<organism evidence="1 2">
    <name type="scientific">Gigaspora margarita</name>
    <dbReference type="NCBI Taxonomy" id="4874"/>
    <lineage>
        <taxon>Eukaryota</taxon>
        <taxon>Fungi</taxon>
        <taxon>Fungi incertae sedis</taxon>
        <taxon>Mucoromycota</taxon>
        <taxon>Glomeromycotina</taxon>
        <taxon>Glomeromycetes</taxon>
        <taxon>Diversisporales</taxon>
        <taxon>Gigasporaceae</taxon>
        <taxon>Gigaspora</taxon>
    </lineage>
</organism>
<comment type="caution">
    <text evidence="1">The sequence shown here is derived from an EMBL/GenBank/DDBJ whole genome shotgun (WGS) entry which is preliminary data.</text>
</comment>
<feature type="non-terminal residue" evidence="1">
    <location>
        <position position="1"/>
    </location>
</feature>
<gene>
    <name evidence="1" type="ORF">GMARGA_LOCUS42088</name>
</gene>
<accession>A0ABN7XDN9</accession>
<protein>
    <submittedName>
        <fullName evidence="1">3074_t:CDS:1</fullName>
    </submittedName>
</protein>
<name>A0ABN7XDN9_GIGMA</name>
<sequence length="177" mass="20026">YSPISIEYPPTSIEGIATIYNISEWDDFNSAFSDVRGGKKVVECEFLGCKVYKSVRICTGAKICEFTSDELKNTTHSEVNEDLDFYRINQPVDSQISIEAKTHVKYLAFVNIQCPYNSNTCFGKPQVCRYGKKSDDDIPSYFIGCTAWQPGQRHIHSKLNSNEINIEILGKLFKGTL</sequence>
<dbReference type="Proteomes" id="UP000789901">
    <property type="component" value="Unassembled WGS sequence"/>
</dbReference>
<keyword evidence="2" id="KW-1185">Reference proteome</keyword>
<evidence type="ECO:0000313" key="1">
    <source>
        <dbReference type="EMBL" id="CAG8853267.1"/>
    </source>
</evidence>
<reference evidence="1 2" key="1">
    <citation type="submission" date="2021-06" db="EMBL/GenBank/DDBJ databases">
        <authorList>
            <person name="Kallberg Y."/>
            <person name="Tangrot J."/>
            <person name="Rosling A."/>
        </authorList>
    </citation>
    <scope>NUCLEOTIDE SEQUENCE [LARGE SCALE GENOMIC DNA]</scope>
    <source>
        <strain evidence="1 2">120-4 pot B 10/14</strain>
    </source>
</reference>
<evidence type="ECO:0000313" key="2">
    <source>
        <dbReference type="Proteomes" id="UP000789901"/>
    </source>
</evidence>
<feature type="non-terminal residue" evidence="1">
    <location>
        <position position="177"/>
    </location>
</feature>